<dbReference type="GO" id="GO:0003677">
    <property type="term" value="F:DNA binding"/>
    <property type="evidence" value="ECO:0007669"/>
    <property type="project" value="InterPro"/>
</dbReference>
<dbReference type="EMBL" id="MDHN01000036">
    <property type="protein sequence ID" value="OFC69815.1"/>
    <property type="molecule type" value="Genomic_DNA"/>
</dbReference>
<evidence type="ECO:0000259" key="2">
    <source>
        <dbReference type="Pfam" id="PF02371"/>
    </source>
</evidence>
<dbReference type="InterPro" id="IPR047650">
    <property type="entry name" value="Transpos_IS110"/>
</dbReference>
<dbReference type="EMBL" id="MDHN01000016">
    <property type="protein sequence ID" value="OFC71160.1"/>
    <property type="molecule type" value="Genomic_DNA"/>
</dbReference>
<evidence type="ECO:0000313" key="5">
    <source>
        <dbReference type="EMBL" id="OFC71656.1"/>
    </source>
</evidence>
<accession>A0A1E7Z8E5</accession>
<dbReference type="Pfam" id="PF02371">
    <property type="entry name" value="Transposase_20"/>
    <property type="match status" value="1"/>
</dbReference>
<dbReference type="EMBL" id="MDHN01000013">
    <property type="protein sequence ID" value="OFC71656.1"/>
    <property type="molecule type" value="Genomic_DNA"/>
</dbReference>
<dbReference type="GO" id="GO:0004803">
    <property type="term" value="F:transposase activity"/>
    <property type="evidence" value="ECO:0007669"/>
    <property type="project" value="InterPro"/>
</dbReference>
<protein>
    <submittedName>
        <fullName evidence="3">Transposase</fullName>
    </submittedName>
</protein>
<sequence>MNVTLISIDLAKNIYQVCGVNQACKPQFNRPIKSDKLLPFLIKYHPGVTVAMEACGGSNYLGRTLQAHGFNVRIIPTRHVKPFVKGNKNDRNDAFAIAEAAMRPSMRFVSPKTVEQTDLSITHNIRERQVAARTNIVNQLRGLLREYGINMPQGIERVKEMLPFILEDAENTLTTAARRNFNLMMEEWRYLDDAIHQQEKIIREQARTSPAAELAMTIKGVGIITATAAVAHMGDPSQYKNGRQYAACLGLVPREYSSGGKQKLGGITKRGNRYLRKLLVQGAWSIIRHSKNADDRLSRWVEQVIIRSGKHKAAVALANKLARILWAVLAKQAPFELKGM</sequence>
<proteinExistence type="predicted"/>
<dbReference type="EMBL" id="MDHN01000004">
    <property type="protein sequence ID" value="OFC72411.1"/>
    <property type="molecule type" value="Genomic_DNA"/>
</dbReference>
<dbReference type="STRING" id="1656094.BFC18_02270"/>
<evidence type="ECO:0000313" key="6">
    <source>
        <dbReference type="EMBL" id="OFC72411.1"/>
    </source>
</evidence>
<comment type="caution">
    <text evidence="3">The sequence shown here is derived from an EMBL/GenBank/DDBJ whole genome shotgun (WGS) entry which is preliminary data.</text>
</comment>
<dbReference type="Proteomes" id="UP000175691">
    <property type="component" value="Unassembled WGS sequence"/>
</dbReference>
<evidence type="ECO:0000259" key="1">
    <source>
        <dbReference type="Pfam" id="PF01548"/>
    </source>
</evidence>
<dbReference type="InterPro" id="IPR002525">
    <property type="entry name" value="Transp_IS110-like_N"/>
</dbReference>
<organism evidence="3 7">
    <name type="scientific">Alteromonas confluentis</name>
    <dbReference type="NCBI Taxonomy" id="1656094"/>
    <lineage>
        <taxon>Bacteria</taxon>
        <taxon>Pseudomonadati</taxon>
        <taxon>Pseudomonadota</taxon>
        <taxon>Gammaproteobacteria</taxon>
        <taxon>Alteromonadales</taxon>
        <taxon>Alteromonadaceae</taxon>
        <taxon>Alteromonas/Salinimonas group</taxon>
        <taxon>Alteromonas</taxon>
    </lineage>
</organism>
<dbReference type="NCBIfam" id="NF033542">
    <property type="entry name" value="transpos_IS110"/>
    <property type="match status" value="1"/>
</dbReference>
<feature type="domain" description="Transposase IS110-like N-terminal" evidence="1">
    <location>
        <begin position="8"/>
        <end position="147"/>
    </location>
</feature>
<keyword evidence="7" id="KW-1185">Reference proteome</keyword>
<evidence type="ECO:0000313" key="4">
    <source>
        <dbReference type="EMBL" id="OFC71160.1"/>
    </source>
</evidence>
<name>A0A1E7Z8E5_9ALTE</name>
<dbReference type="GO" id="GO:0006313">
    <property type="term" value="P:DNA transposition"/>
    <property type="evidence" value="ECO:0007669"/>
    <property type="project" value="InterPro"/>
</dbReference>
<dbReference type="OrthoDB" id="5289737at2"/>
<dbReference type="PANTHER" id="PTHR33055">
    <property type="entry name" value="TRANSPOSASE FOR INSERTION SEQUENCE ELEMENT IS1111A"/>
    <property type="match status" value="1"/>
</dbReference>
<dbReference type="InterPro" id="IPR003346">
    <property type="entry name" value="Transposase_20"/>
</dbReference>
<gene>
    <name evidence="6" type="ORF">BFC18_02270</name>
    <name evidence="5" type="ORF">BFC18_07970</name>
    <name evidence="4" type="ORF">BFC18_09760</name>
    <name evidence="3" type="ORF">BFC18_15965</name>
</gene>
<dbReference type="PANTHER" id="PTHR33055:SF3">
    <property type="entry name" value="PUTATIVE TRANSPOSASE FOR IS117-RELATED"/>
    <property type="match status" value="1"/>
</dbReference>
<reference evidence="3 7" key="1">
    <citation type="submission" date="2016-08" db="EMBL/GenBank/DDBJ databases">
        <authorList>
            <person name="Seilhamer J.J."/>
        </authorList>
    </citation>
    <scope>NUCLEOTIDE SEQUENCE [LARGE SCALE GENOMIC DNA]</scope>
    <source>
        <strain evidence="3 7">KCTC 42603</strain>
    </source>
</reference>
<dbReference type="AlphaFoldDB" id="A0A1E7Z8E5"/>
<feature type="domain" description="Transposase IS116/IS110/IS902 C-terminal" evidence="2">
    <location>
        <begin position="213"/>
        <end position="295"/>
    </location>
</feature>
<evidence type="ECO:0000313" key="7">
    <source>
        <dbReference type="Proteomes" id="UP000175691"/>
    </source>
</evidence>
<dbReference type="RefSeq" id="WP_070123325.1">
    <property type="nucleotide sequence ID" value="NZ_MDHN01000004.1"/>
</dbReference>
<dbReference type="Pfam" id="PF01548">
    <property type="entry name" value="DEDD_Tnp_IS110"/>
    <property type="match status" value="1"/>
</dbReference>
<evidence type="ECO:0000313" key="3">
    <source>
        <dbReference type="EMBL" id="OFC69815.1"/>
    </source>
</evidence>